<sequence length="182" mass="20318">MSFFAHLLRSSHALPKALQPRIFLLGLLLLLVPLSYANAQEPQSLPLSDLLIETDQGPVHFSVQLANDEEKRTIGLMYRRDMPENEGMLFDMGMPVRASFWMKNTFLPLDLIFIRSDGRIANIEPGTPHQISPPVQSRGRVLGVLELNQGTAQKLGIKPGDLVRHAIFGNMEPESKADQPQP</sequence>
<dbReference type="InterPro" id="IPR038695">
    <property type="entry name" value="Saro_0823-like_sf"/>
</dbReference>
<organism evidence="1 2">
    <name type="scientific">Iodidimonas nitroreducens</name>
    <dbReference type="NCBI Taxonomy" id="1236968"/>
    <lineage>
        <taxon>Bacteria</taxon>
        <taxon>Pseudomonadati</taxon>
        <taxon>Pseudomonadota</taxon>
        <taxon>Alphaproteobacteria</taxon>
        <taxon>Iodidimonadales</taxon>
        <taxon>Iodidimonadaceae</taxon>
        <taxon>Iodidimonas</taxon>
    </lineage>
</organism>
<evidence type="ECO:0008006" key="3">
    <source>
        <dbReference type="Google" id="ProtNLM"/>
    </source>
</evidence>
<accession>A0A5A7N5Y4</accession>
<dbReference type="RefSeq" id="WP_042084807.1">
    <property type="nucleotide sequence ID" value="NZ_BKCN01000004.1"/>
</dbReference>
<protein>
    <recommendedName>
        <fullName evidence="3">DUF192 domain-containing protein</fullName>
    </recommendedName>
</protein>
<evidence type="ECO:0000313" key="1">
    <source>
        <dbReference type="EMBL" id="GER03498.1"/>
    </source>
</evidence>
<dbReference type="Pfam" id="PF02643">
    <property type="entry name" value="DUF192"/>
    <property type="match status" value="1"/>
</dbReference>
<dbReference type="PANTHER" id="PTHR37953">
    <property type="entry name" value="UPF0127 PROTEIN MJ1496"/>
    <property type="match status" value="1"/>
</dbReference>
<dbReference type="Gene3D" id="2.60.120.1140">
    <property type="entry name" value="Protein of unknown function DUF192"/>
    <property type="match status" value="1"/>
</dbReference>
<dbReference type="AlphaFoldDB" id="A0A5A7N5Y4"/>
<evidence type="ECO:0000313" key="2">
    <source>
        <dbReference type="Proteomes" id="UP000324996"/>
    </source>
</evidence>
<reference evidence="1 2" key="1">
    <citation type="submission" date="2019-09" db="EMBL/GenBank/DDBJ databases">
        <title>NBRP : Genome information of microbial organism related human and environment.</title>
        <authorList>
            <person name="Hattori M."/>
            <person name="Oshima K."/>
            <person name="Inaba H."/>
            <person name="Suda W."/>
            <person name="Sakamoto M."/>
            <person name="Iino T."/>
            <person name="Kitahara M."/>
            <person name="Oshida Y."/>
            <person name="Iida T."/>
            <person name="Kudo T."/>
            <person name="Itoh T."/>
            <person name="Ohkuma M."/>
        </authorList>
    </citation>
    <scope>NUCLEOTIDE SEQUENCE [LARGE SCALE GENOMIC DNA]</scope>
    <source>
        <strain evidence="1 2">Q-1</strain>
    </source>
</reference>
<dbReference type="InterPro" id="IPR003795">
    <property type="entry name" value="DUF192"/>
</dbReference>
<gene>
    <name evidence="1" type="ORF">JCM17846_11800</name>
</gene>
<keyword evidence="2" id="KW-1185">Reference proteome</keyword>
<proteinExistence type="predicted"/>
<comment type="caution">
    <text evidence="1">The sequence shown here is derived from an EMBL/GenBank/DDBJ whole genome shotgun (WGS) entry which is preliminary data.</text>
</comment>
<name>A0A5A7N5Y4_9PROT</name>
<dbReference type="EMBL" id="BKCN01000004">
    <property type="protein sequence ID" value="GER03498.1"/>
    <property type="molecule type" value="Genomic_DNA"/>
</dbReference>
<dbReference type="PANTHER" id="PTHR37953:SF1">
    <property type="entry name" value="UPF0127 PROTEIN MJ1496"/>
    <property type="match status" value="1"/>
</dbReference>
<dbReference type="Proteomes" id="UP000324996">
    <property type="component" value="Unassembled WGS sequence"/>
</dbReference>